<evidence type="ECO:0000259" key="5">
    <source>
        <dbReference type="PROSITE" id="PS51464"/>
    </source>
</evidence>
<dbReference type="InterPro" id="IPR000281">
    <property type="entry name" value="HTH_RpiR"/>
</dbReference>
<dbReference type="GO" id="GO:0003700">
    <property type="term" value="F:DNA-binding transcription factor activity"/>
    <property type="evidence" value="ECO:0007669"/>
    <property type="project" value="InterPro"/>
</dbReference>
<dbReference type="eggNOG" id="COG1737">
    <property type="taxonomic scope" value="Bacteria"/>
</dbReference>
<keyword evidence="1" id="KW-0805">Transcription regulation</keyword>
<dbReference type="GO" id="GO:0003677">
    <property type="term" value="F:DNA binding"/>
    <property type="evidence" value="ECO:0007669"/>
    <property type="project" value="UniProtKB-KW"/>
</dbReference>
<dbReference type="GO" id="GO:0097367">
    <property type="term" value="F:carbohydrate derivative binding"/>
    <property type="evidence" value="ECO:0007669"/>
    <property type="project" value="InterPro"/>
</dbReference>
<dbReference type="AlphaFoldDB" id="A0A174Q5H3"/>
<name>A0A174Q5H3_9CLOT</name>
<keyword evidence="7" id="KW-1185">Reference proteome</keyword>
<feature type="domain" description="SIS" evidence="5">
    <location>
        <begin position="104"/>
        <end position="239"/>
    </location>
</feature>
<sequence length="243" mass="27735">MFNYENIESLNDLELSLYNYIIKIKDRVVDMTIREVASEAHVSTTTVLRLCKKLGFDGFSEFKIKLKLNFEEERLSKVSDETSELINFLQCVENSKLDKKVEELSEMMKKAENIIFIGNGTSGVLSQYAARFLSSLGKFAVYMDDPYFPMNSKYYENSMVIALSVSGETRIIIEFINKLRSEGCKIASITNTEDCTIAKISDINLAYYIKESKVGNNNITSQLPVIYIVERLGKKVMDKKIIL</sequence>
<dbReference type="PANTHER" id="PTHR30514:SF1">
    <property type="entry name" value="HTH-TYPE TRANSCRIPTIONAL REGULATOR HEXR-RELATED"/>
    <property type="match status" value="1"/>
</dbReference>
<dbReference type="Pfam" id="PF01418">
    <property type="entry name" value="HTH_6"/>
    <property type="match status" value="1"/>
</dbReference>
<gene>
    <name evidence="6" type="ORF">CP373A1_08925</name>
</gene>
<dbReference type="SUPFAM" id="SSF46689">
    <property type="entry name" value="Homeodomain-like"/>
    <property type="match status" value="1"/>
</dbReference>
<dbReference type="InterPro" id="IPR035472">
    <property type="entry name" value="RpiR-like_SIS"/>
</dbReference>
<evidence type="ECO:0000256" key="3">
    <source>
        <dbReference type="ARBA" id="ARBA00023163"/>
    </source>
</evidence>
<dbReference type="EMBL" id="MAPZ01000019">
    <property type="protein sequence ID" value="OBY10622.1"/>
    <property type="molecule type" value="Genomic_DNA"/>
</dbReference>
<dbReference type="Gene3D" id="1.10.10.10">
    <property type="entry name" value="Winged helix-like DNA-binding domain superfamily/Winged helix DNA-binding domain"/>
    <property type="match status" value="1"/>
</dbReference>
<accession>A0A174Q5H3</accession>
<protein>
    <submittedName>
        <fullName evidence="6">Transcriptional regulator</fullName>
    </submittedName>
</protein>
<evidence type="ECO:0000313" key="6">
    <source>
        <dbReference type="EMBL" id="OBY10622.1"/>
    </source>
</evidence>
<keyword evidence="2" id="KW-0238">DNA-binding</keyword>
<evidence type="ECO:0000313" key="7">
    <source>
        <dbReference type="Proteomes" id="UP000092714"/>
    </source>
</evidence>
<reference evidence="6 7" key="1">
    <citation type="submission" date="2016-06" db="EMBL/GenBank/DDBJ databases">
        <authorList>
            <person name="Kjaerup R.B."/>
            <person name="Dalgaard T.S."/>
            <person name="Juul-Madsen H.R."/>
        </authorList>
    </citation>
    <scope>NUCLEOTIDE SEQUENCE [LARGE SCALE GENOMIC DNA]</scope>
    <source>
        <strain evidence="6 7">373-A1</strain>
    </source>
</reference>
<dbReference type="PROSITE" id="PS51071">
    <property type="entry name" value="HTH_RPIR"/>
    <property type="match status" value="1"/>
</dbReference>
<dbReference type="GeneID" id="42774552"/>
<feature type="domain" description="HTH rpiR-type" evidence="4">
    <location>
        <begin position="1"/>
        <end position="73"/>
    </location>
</feature>
<dbReference type="GO" id="GO:1901135">
    <property type="term" value="P:carbohydrate derivative metabolic process"/>
    <property type="evidence" value="ECO:0007669"/>
    <property type="project" value="InterPro"/>
</dbReference>
<dbReference type="PANTHER" id="PTHR30514">
    <property type="entry name" value="GLUCOKINASE"/>
    <property type="match status" value="1"/>
</dbReference>
<dbReference type="Gene3D" id="3.40.50.10490">
    <property type="entry name" value="Glucose-6-phosphate isomerase like protein, domain 1"/>
    <property type="match status" value="1"/>
</dbReference>
<comment type="caution">
    <text evidence="6">The sequence shown here is derived from an EMBL/GenBank/DDBJ whole genome shotgun (WGS) entry which is preliminary data.</text>
</comment>
<dbReference type="OrthoDB" id="9762536at2"/>
<evidence type="ECO:0000256" key="2">
    <source>
        <dbReference type="ARBA" id="ARBA00023125"/>
    </source>
</evidence>
<dbReference type="InterPro" id="IPR046348">
    <property type="entry name" value="SIS_dom_sf"/>
</dbReference>
<dbReference type="SUPFAM" id="SSF53697">
    <property type="entry name" value="SIS domain"/>
    <property type="match status" value="1"/>
</dbReference>
<dbReference type="InterPro" id="IPR036388">
    <property type="entry name" value="WH-like_DNA-bd_sf"/>
</dbReference>
<proteinExistence type="predicted"/>
<dbReference type="InterPro" id="IPR001347">
    <property type="entry name" value="SIS_dom"/>
</dbReference>
<dbReference type="PROSITE" id="PS51464">
    <property type="entry name" value="SIS"/>
    <property type="match status" value="1"/>
</dbReference>
<evidence type="ECO:0000256" key="1">
    <source>
        <dbReference type="ARBA" id="ARBA00023015"/>
    </source>
</evidence>
<dbReference type="Proteomes" id="UP000092714">
    <property type="component" value="Unassembled WGS sequence"/>
</dbReference>
<organism evidence="6 7">
    <name type="scientific">Clostridium paraputrificum</name>
    <dbReference type="NCBI Taxonomy" id="29363"/>
    <lineage>
        <taxon>Bacteria</taxon>
        <taxon>Bacillati</taxon>
        <taxon>Bacillota</taxon>
        <taxon>Clostridia</taxon>
        <taxon>Eubacteriales</taxon>
        <taxon>Clostridiaceae</taxon>
        <taxon>Clostridium</taxon>
    </lineage>
</organism>
<dbReference type="RefSeq" id="WP_027096712.1">
    <property type="nucleotide sequence ID" value="NZ_CABHIH010000002.1"/>
</dbReference>
<dbReference type="InterPro" id="IPR009057">
    <property type="entry name" value="Homeodomain-like_sf"/>
</dbReference>
<keyword evidence="3" id="KW-0804">Transcription</keyword>
<dbReference type="InterPro" id="IPR047640">
    <property type="entry name" value="RpiR-like"/>
</dbReference>
<dbReference type="Pfam" id="PF01380">
    <property type="entry name" value="SIS"/>
    <property type="match status" value="1"/>
</dbReference>
<evidence type="ECO:0000259" key="4">
    <source>
        <dbReference type="PROSITE" id="PS51071"/>
    </source>
</evidence>
<dbReference type="CDD" id="cd05013">
    <property type="entry name" value="SIS_RpiR"/>
    <property type="match status" value="1"/>
</dbReference>